<accession>A0A9D2S675</accession>
<protein>
    <submittedName>
        <fullName evidence="3">Bro-N domain-containing protein</fullName>
    </submittedName>
</protein>
<evidence type="ECO:0000313" key="3">
    <source>
        <dbReference type="EMBL" id="HJB58167.1"/>
    </source>
</evidence>
<evidence type="ECO:0000256" key="1">
    <source>
        <dbReference type="SAM" id="MobiDB-lite"/>
    </source>
</evidence>
<sequence>MRGTSPAAALGYKNPQEAIRTHVDDEDKTTTLIQGDGSNYKSKTTINESGLYSLVLPVRPSPARRGASAPRRAVLPRTRGRQSYALPARPAPL</sequence>
<feature type="region of interest" description="Disordered" evidence="1">
    <location>
        <begin position="60"/>
        <end position="93"/>
    </location>
</feature>
<gene>
    <name evidence="3" type="ORF">H9771_00665</name>
</gene>
<comment type="caution">
    <text evidence="3">The sequence shown here is derived from an EMBL/GenBank/DDBJ whole genome shotgun (WGS) entry which is preliminary data.</text>
</comment>
<reference evidence="3" key="1">
    <citation type="journal article" date="2021" name="PeerJ">
        <title>Extensive microbial diversity within the chicken gut microbiome revealed by metagenomics and culture.</title>
        <authorList>
            <person name="Gilroy R."/>
            <person name="Ravi A."/>
            <person name="Getino M."/>
            <person name="Pursley I."/>
            <person name="Horton D.L."/>
            <person name="Alikhan N.F."/>
            <person name="Baker D."/>
            <person name="Gharbi K."/>
            <person name="Hall N."/>
            <person name="Watson M."/>
            <person name="Adriaenssens E.M."/>
            <person name="Foster-Nyarko E."/>
            <person name="Jarju S."/>
            <person name="Secka A."/>
            <person name="Antonio M."/>
            <person name="Oren A."/>
            <person name="Chaudhuri R.R."/>
            <person name="La Ragione R."/>
            <person name="Hildebrand F."/>
            <person name="Pallen M.J."/>
        </authorList>
    </citation>
    <scope>NUCLEOTIDE SEQUENCE</scope>
    <source>
        <strain evidence="3">ChiHjej9B8-13557</strain>
    </source>
</reference>
<proteinExistence type="predicted"/>
<evidence type="ECO:0000313" key="4">
    <source>
        <dbReference type="Proteomes" id="UP000824211"/>
    </source>
</evidence>
<feature type="compositionally biased region" description="Low complexity" evidence="1">
    <location>
        <begin position="60"/>
        <end position="73"/>
    </location>
</feature>
<dbReference type="InterPro" id="IPR003497">
    <property type="entry name" value="BRO_N_domain"/>
</dbReference>
<dbReference type="PROSITE" id="PS51750">
    <property type="entry name" value="BRO_N"/>
    <property type="match status" value="1"/>
</dbReference>
<organism evidence="3 4">
    <name type="scientific">Candidatus Faecalibacterium faecipullorum</name>
    <dbReference type="NCBI Taxonomy" id="2838578"/>
    <lineage>
        <taxon>Bacteria</taxon>
        <taxon>Bacillati</taxon>
        <taxon>Bacillota</taxon>
        <taxon>Clostridia</taxon>
        <taxon>Eubacteriales</taxon>
        <taxon>Oscillospiraceae</taxon>
        <taxon>Faecalibacterium</taxon>
    </lineage>
</organism>
<dbReference type="AlphaFoldDB" id="A0A9D2S675"/>
<dbReference type="Proteomes" id="UP000824211">
    <property type="component" value="Unassembled WGS sequence"/>
</dbReference>
<name>A0A9D2S675_9FIRM</name>
<feature type="domain" description="Bro-N" evidence="2">
    <location>
        <begin position="1"/>
        <end position="82"/>
    </location>
</feature>
<dbReference type="EMBL" id="DWXX01000013">
    <property type="protein sequence ID" value="HJB58167.1"/>
    <property type="molecule type" value="Genomic_DNA"/>
</dbReference>
<reference evidence="3" key="2">
    <citation type="submission" date="2021-04" db="EMBL/GenBank/DDBJ databases">
        <authorList>
            <person name="Gilroy R."/>
        </authorList>
    </citation>
    <scope>NUCLEOTIDE SEQUENCE</scope>
    <source>
        <strain evidence="3">ChiHjej9B8-13557</strain>
    </source>
</reference>
<evidence type="ECO:0000259" key="2">
    <source>
        <dbReference type="PROSITE" id="PS51750"/>
    </source>
</evidence>
<dbReference type="Pfam" id="PF02498">
    <property type="entry name" value="Bro-N"/>
    <property type="match status" value="1"/>
</dbReference>